<feature type="transmembrane region" description="Helical" evidence="1">
    <location>
        <begin position="438"/>
        <end position="460"/>
    </location>
</feature>
<evidence type="ECO:0000313" key="2">
    <source>
        <dbReference type="EMBL" id="ETJ03915.1"/>
    </source>
</evidence>
<feature type="transmembrane region" description="Helical" evidence="1">
    <location>
        <begin position="800"/>
        <end position="821"/>
    </location>
</feature>
<sequence length="869" mass="89626">RSCCFPLPVWVGCGSQRHTVAVSRASLPHGTDFITVCLVKNKVLPRLALLVLAAACVLSGLDAALLRLGTGAPVAGTLTARLAALHGPLMEVGFLGTLISLERAVAARARWALAAPALSAGGCLALVAGAPQVLGQGMVLVSGLVLLTVYACVYRRAVSVALDVESLGAVALVLGNLTWLAGHDVVAAVPLWLLFPVLTVVGERLELARVAFLDPVVEAVVRALAVIALLGACALPVTGTGRLASGPALLGLGVVMAWYDVARRTVRATGGVRLAAACMMAGYLWLAVGGLAWTLTAWTQGSGAAYEIIIHALSLGFAFSMVLAHAPTILPALLHRQLPYRRIMWLPLVLLHLSLVVRVAGLVSEQVRAWQAGGIMGVLAVLVFLVTSALIALRAGPLGVGSSSQGGGATAGRVTLSPLQAARGRRGRRRREQVRRNGVVLAWVIVAGVLAVLILAGPLAAWGQWIALHTLLLGGIGSAITVWSAHFADTLLHRPALGGAALVDLRLAVHGLGTLAVLVGITSHHQVLAMAGMSLVTAAALAGAVAIAVQYHRAVAPRLAGLAVHYALALILLAIGAVLGYLTSWAAERGWARLSDVFYLAHTTTMLLGFVGTTVLGTLTVLWPTMLRTKMEPCAPPWTSRGLPALVGGTVMVACSGLWQPAAGLGTLVYLAGAGGVLVPAWRTARRVPPTSFSTASSAAAVAWFLGCVVWMGLGVTTAPNLDQAREVIHLLRVPLAAGFALQVLGAALSYLTPVMLGGGPATTRLTNRVMDRAAAYRVTATNAGLALAVATPLPWTVRMAGALLAGAVAAYVVVGMGLSARELVRRTRRGDDDVVATSLTVGPPALAPGAAHLPVGALSPREKEPRRA</sequence>
<evidence type="ECO:0000313" key="3">
    <source>
        <dbReference type="Proteomes" id="UP000018852"/>
    </source>
</evidence>
<feature type="transmembrane region" description="Helical" evidence="1">
    <location>
        <begin position="665"/>
        <end position="682"/>
    </location>
</feature>
<feature type="transmembrane region" description="Helical" evidence="1">
    <location>
        <begin position="219"/>
        <end position="237"/>
    </location>
</feature>
<keyword evidence="1" id="KW-0472">Membrane</keyword>
<proteinExistence type="predicted"/>
<feature type="non-terminal residue" evidence="2">
    <location>
        <position position="1"/>
    </location>
</feature>
<name>W1VGE5_9ACTO</name>
<feature type="transmembrane region" description="Helical" evidence="1">
    <location>
        <begin position="243"/>
        <end position="262"/>
    </location>
</feature>
<protein>
    <recommendedName>
        <fullName evidence="4">Brp/Blh family beta-carotene 15,15'-monooxygenase</fullName>
    </recommendedName>
</protein>
<feature type="transmembrane region" description="Helical" evidence="1">
    <location>
        <begin position="78"/>
        <end position="99"/>
    </location>
</feature>
<feature type="transmembrane region" description="Helical" evidence="1">
    <location>
        <begin position="599"/>
        <end position="622"/>
    </location>
</feature>
<feature type="transmembrane region" description="Helical" evidence="1">
    <location>
        <begin position="47"/>
        <end position="66"/>
    </location>
</feature>
<feature type="transmembrane region" description="Helical" evidence="1">
    <location>
        <begin position="308"/>
        <end position="333"/>
    </location>
</feature>
<feature type="transmembrane region" description="Helical" evidence="1">
    <location>
        <begin position="775"/>
        <end position="794"/>
    </location>
</feature>
<feature type="transmembrane region" description="Helical" evidence="1">
    <location>
        <begin position="134"/>
        <end position="153"/>
    </location>
</feature>
<feature type="transmembrane region" description="Helical" evidence="1">
    <location>
        <begin position="642"/>
        <end position="659"/>
    </location>
</feature>
<evidence type="ECO:0008006" key="4">
    <source>
        <dbReference type="Google" id="ProtNLM"/>
    </source>
</evidence>
<gene>
    <name evidence="2" type="ORF">Q605_AUC00775G0001</name>
</gene>
<feature type="transmembrane region" description="Helical" evidence="1">
    <location>
        <begin position="160"/>
        <end position="181"/>
    </location>
</feature>
<feature type="transmembrane region" description="Helical" evidence="1">
    <location>
        <begin position="466"/>
        <end position="485"/>
    </location>
</feature>
<feature type="transmembrane region" description="Helical" evidence="1">
    <location>
        <begin position="694"/>
        <end position="714"/>
    </location>
</feature>
<dbReference type="EMBL" id="AZLV01000775">
    <property type="protein sequence ID" value="ETJ03915.1"/>
    <property type="molecule type" value="Genomic_DNA"/>
</dbReference>
<dbReference type="Proteomes" id="UP000018852">
    <property type="component" value="Unassembled WGS sequence"/>
</dbReference>
<accession>W1VGE5</accession>
<feature type="transmembrane region" description="Helical" evidence="1">
    <location>
        <begin position="369"/>
        <end position="393"/>
    </location>
</feature>
<evidence type="ECO:0000256" key="1">
    <source>
        <dbReference type="SAM" id="Phobius"/>
    </source>
</evidence>
<keyword evidence="1" id="KW-1133">Transmembrane helix</keyword>
<feature type="transmembrane region" description="Helical" evidence="1">
    <location>
        <begin position="274"/>
        <end position="296"/>
    </location>
</feature>
<feature type="transmembrane region" description="Helical" evidence="1">
    <location>
        <begin position="527"/>
        <end position="551"/>
    </location>
</feature>
<keyword evidence="1" id="KW-0812">Transmembrane</keyword>
<feature type="transmembrane region" description="Helical" evidence="1">
    <location>
        <begin position="111"/>
        <end position="128"/>
    </location>
</feature>
<reference evidence="2 3" key="1">
    <citation type="submission" date="2013-12" db="EMBL/GenBank/DDBJ databases">
        <title>A Varibaculum cambriense genome reconstructed from a premature infant gut community with otherwise low bacterial novelty that shifts toward anaerobic metabolism during the third week of life.</title>
        <authorList>
            <person name="Brown C.T."/>
            <person name="Sharon I."/>
            <person name="Thomas B.C."/>
            <person name="Castelle C.J."/>
            <person name="Morowitz M.J."/>
            <person name="Banfield J.F."/>
        </authorList>
    </citation>
    <scope>NUCLEOTIDE SEQUENCE [LARGE SCALE GENOMIC DNA]</scope>
    <source>
        <strain evidence="3">DORA_12</strain>
    </source>
</reference>
<feature type="transmembrane region" description="Helical" evidence="1">
    <location>
        <begin position="734"/>
        <end position="754"/>
    </location>
</feature>
<dbReference type="AlphaFoldDB" id="W1VGE5"/>
<feature type="transmembrane region" description="Helical" evidence="1">
    <location>
        <begin position="563"/>
        <end position="587"/>
    </location>
</feature>
<feature type="transmembrane region" description="Helical" evidence="1">
    <location>
        <begin position="345"/>
        <end position="363"/>
    </location>
</feature>
<feature type="transmembrane region" description="Helical" evidence="1">
    <location>
        <begin position="497"/>
        <end position="521"/>
    </location>
</feature>
<organism evidence="2 3">
    <name type="scientific">Actinomyces urogenitalis DORA_12</name>
    <dbReference type="NCBI Taxonomy" id="1403939"/>
    <lineage>
        <taxon>Bacteria</taxon>
        <taxon>Bacillati</taxon>
        <taxon>Actinomycetota</taxon>
        <taxon>Actinomycetes</taxon>
        <taxon>Actinomycetales</taxon>
        <taxon>Actinomycetaceae</taxon>
        <taxon>Actinomyces</taxon>
    </lineage>
</organism>
<comment type="caution">
    <text evidence="2">The sequence shown here is derived from an EMBL/GenBank/DDBJ whole genome shotgun (WGS) entry which is preliminary data.</text>
</comment>
<dbReference type="PATRIC" id="fig|1403939.3.peg.1034"/>
<feature type="transmembrane region" description="Helical" evidence="1">
    <location>
        <begin position="187"/>
        <end position="207"/>
    </location>
</feature>